<dbReference type="GO" id="GO:0000209">
    <property type="term" value="P:protein polyubiquitination"/>
    <property type="evidence" value="ECO:0007669"/>
    <property type="project" value="TreeGrafter"/>
</dbReference>
<dbReference type="Proteomes" id="UP000604825">
    <property type="component" value="Unassembled WGS sequence"/>
</dbReference>
<dbReference type="InterPro" id="IPR036047">
    <property type="entry name" value="F-box-like_dom_sf"/>
</dbReference>
<dbReference type="Gene3D" id="1.20.1280.50">
    <property type="match status" value="1"/>
</dbReference>
<proteinExistence type="predicted"/>
<gene>
    <name evidence="1" type="ORF">NCGR_LOCUS58086</name>
</gene>
<sequence length="264" mass="29091">MELSPAGRWADLPEDIALAVASRLQVGALPLTRSLEDPAGFSLVDSAGSNRAQEADVCALGGCSRSWRSACDANCVWERLFRCRWSAASAEASASSSRVQGWKALYISQHRRMAVAISSVVEFVRSSLNNGSLESEYYLKAIADLALIPDIGFLDVQFFLFSRNHSAIINLIGLHYSIASLHVLPTEVSKALQAHRVSERIVCVNLLKLGRWFYGFRLPDEYESRKISLGELTMAEGAEILAILNRGAVHEVFHLRISLVNVDK</sequence>
<name>A0A811RYY4_9POAL</name>
<dbReference type="SUPFAM" id="SSF81383">
    <property type="entry name" value="F-box domain"/>
    <property type="match status" value="1"/>
</dbReference>
<evidence type="ECO:0000313" key="2">
    <source>
        <dbReference type="Proteomes" id="UP000604825"/>
    </source>
</evidence>
<dbReference type="InterPro" id="IPR039588">
    <property type="entry name" value="FBXO4"/>
</dbReference>
<accession>A0A811RYY4</accession>
<dbReference type="EMBL" id="CAJGYO010000017">
    <property type="protein sequence ID" value="CAD6333988.1"/>
    <property type="molecule type" value="Genomic_DNA"/>
</dbReference>
<protein>
    <recommendedName>
        <fullName evidence="3">F-box domain-containing protein</fullName>
    </recommendedName>
</protein>
<dbReference type="GO" id="GO:0019005">
    <property type="term" value="C:SCF ubiquitin ligase complex"/>
    <property type="evidence" value="ECO:0007669"/>
    <property type="project" value="TreeGrafter"/>
</dbReference>
<comment type="caution">
    <text evidence="1">The sequence shown here is derived from an EMBL/GenBank/DDBJ whole genome shotgun (WGS) entry which is preliminary data.</text>
</comment>
<evidence type="ECO:0000313" key="1">
    <source>
        <dbReference type="EMBL" id="CAD6333988.1"/>
    </source>
</evidence>
<dbReference type="OrthoDB" id="3219396at2759"/>
<dbReference type="PANTHER" id="PTHR16008:SF4">
    <property type="entry name" value="F-BOX ONLY PROTEIN 4"/>
    <property type="match status" value="1"/>
</dbReference>
<dbReference type="PANTHER" id="PTHR16008">
    <property type="entry name" value="F-BOX ONLY PROTEIN 4"/>
    <property type="match status" value="1"/>
</dbReference>
<reference evidence="1" key="1">
    <citation type="submission" date="2020-10" db="EMBL/GenBank/DDBJ databases">
        <authorList>
            <person name="Han B."/>
            <person name="Lu T."/>
            <person name="Zhao Q."/>
            <person name="Huang X."/>
            <person name="Zhao Y."/>
        </authorList>
    </citation>
    <scope>NUCLEOTIDE SEQUENCE</scope>
</reference>
<keyword evidence="2" id="KW-1185">Reference proteome</keyword>
<evidence type="ECO:0008006" key="3">
    <source>
        <dbReference type="Google" id="ProtNLM"/>
    </source>
</evidence>
<dbReference type="AlphaFoldDB" id="A0A811RYY4"/>
<dbReference type="GO" id="GO:0031146">
    <property type="term" value="P:SCF-dependent proteasomal ubiquitin-dependent protein catabolic process"/>
    <property type="evidence" value="ECO:0007669"/>
    <property type="project" value="InterPro"/>
</dbReference>
<organism evidence="1 2">
    <name type="scientific">Miscanthus lutarioriparius</name>
    <dbReference type="NCBI Taxonomy" id="422564"/>
    <lineage>
        <taxon>Eukaryota</taxon>
        <taxon>Viridiplantae</taxon>
        <taxon>Streptophyta</taxon>
        <taxon>Embryophyta</taxon>
        <taxon>Tracheophyta</taxon>
        <taxon>Spermatophyta</taxon>
        <taxon>Magnoliopsida</taxon>
        <taxon>Liliopsida</taxon>
        <taxon>Poales</taxon>
        <taxon>Poaceae</taxon>
        <taxon>PACMAD clade</taxon>
        <taxon>Panicoideae</taxon>
        <taxon>Andropogonodae</taxon>
        <taxon>Andropogoneae</taxon>
        <taxon>Saccharinae</taxon>
        <taxon>Miscanthus</taxon>
    </lineage>
</organism>